<reference evidence="1 2" key="1">
    <citation type="submission" date="2022-01" db="EMBL/GenBank/DDBJ databases">
        <title>A chromosomal length assembly of Cordylochernes scorpioides.</title>
        <authorList>
            <person name="Zeh D."/>
            <person name="Zeh J."/>
        </authorList>
    </citation>
    <scope>NUCLEOTIDE SEQUENCE [LARGE SCALE GENOMIC DNA]</scope>
    <source>
        <strain evidence="1">IN4F17</strain>
        <tissue evidence="1">Whole Body</tissue>
    </source>
</reference>
<gene>
    <name evidence="1" type="ORF">LAZ67_13001588</name>
</gene>
<evidence type="ECO:0000313" key="1">
    <source>
        <dbReference type="EMBL" id="UYV75860.1"/>
    </source>
</evidence>
<dbReference type="Proteomes" id="UP001235939">
    <property type="component" value="Chromosome 13"/>
</dbReference>
<proteinExistence type="predicted"/>
<keyword evidence="2" id="KW-1185">Reference proteome</keyword>
<evidence type="ECO:0000313" key="2">
    <source>
        <dbReference type="Proteomes" id="UP001235939"/>
    </source>
</evidence>
<name>A0ABY6L7X6_9ARAC</name>
<dbReference type="EMBL" id="CP092875">
    <property type="protein sequence ID" value="UYV75860.1"/>
    <property type="molecule type" value="Genomic_DNA"/>
</dbReference>
<sequence>MPLCIFFELLNISRVNYKLLFDGNQPQNFYKRRKDFLKALSLELVTEYHHIRSTTKSFHNHFEVLSENMLEEDIPEPLSKAQKRCHLCSYKKDRKTKTLCQKCQKNLLFDEFKGQNFQEFSSKELLKNFLKYENVKKLPIFQYVVHKMFQYVHQMDV</sequence>
<accession>A0ABY6L7X6</accession>
<organism evidence="1 2">
    <name type="scientific">Cordylochernes scorpioides</name>
    <dbReference type="NCBI Taxonomy" id="51811"/>
    <lineage>
        <taxon>Eukaryota</taxon>
        <taxon>Metazoa</taxon>
        <taxon>Ecdysozoa</taxon>
        <taxon>Arthropoda</taxon>
        <taxon>Chelicerata</taxon>
        <taxon>Arachnida</taxon>
        <taxon>Pseudoscorpiones</taxon>
        <taxon>Cheliferoidea</taxon>
        <taxon>Chernetidae</taxon>
        <taxon>Cordylochernes</taxon>
    </lineage>
</organism>
<protein>
    <submittedName>
        <fullName evidence="1">Uncharacterized protein</fullName>
    </submittedName>
</protein>